<keyword evidence="3 6" id="KW-0812">Transmembrane</keyword>
<feature type="transmembrane region" description="Helical" evidence="6">
    <location>
        <begin position="267"/>
        <end position="286"/>
    </location>
</feature>
<feature type="transmembrane region" description="Helical" evidence="6">
    <location>
        <begin position="317"/>
        <end position="340"/>
    </location>
</feature>
<evidence type="ECO:0000256" key="6">
    <source>
        <dbReference type="SAM" id="Phobius"/>
    </source>
</evidence>
<protein>
    <submittedName>
        <fullName evidence="8">Major facilitator transporter</fullName>
    </submittedName>
</protein>
<feature type="transmembrane region" description="Helical" evidence="6">
    <location>
        <begin position="137"/>
        <end position="161"/>
    </location>
</feature>
<dbReference type="OrthoDB" id="9766638at2"/>
<dbReference type="PANTHER" id="PTHR43124">
    <property type="entry name" value="PURINE EFFLUX PUMP PBUE"/>
    <property type="match status" value="1"/>
</dbReference>
<keyword evidence="2" id="KW-1003">Cell membrane</keyword>
<sequence length="501" mass="53103">MFFLLALSYLLDPESKLAPVAPLRQASHFPVELGVNANCRSSHPLLNSHIGTGCHMGTTGAGGTELILPRTFTNPMRNRRQEENRSVMSLGSASLTLLRSETGATSAYRWFLLFLIWIALLLSFIDRLAWANVAPAVSSALGLTTVSLNIFVSAFFAGYVVSNVLGGLLTDRAGPRITLVAALIPLGISTFLFGSTTNLALGILLQGLMGLAAGADFAACIKLLSSWFDRKHRAKAVGIVMTSTSIAVVLTNAVIPPLLRAHSWSSVYHALGIITAVFGALCLILVREAPVQEEKGLVPNPIPMSKGVRALLSNVDLMLVTIAGLGANWATWGFIFWANALMQKGYGFTAVQTGGIIAIFGVVGMLSKPVIGTLSDWIGPPRQRLAAGTLLVFCGTLLWFGTRHSLTEFQFAAFAVGTVAFCWGPLVTSMVTELAGLELAGSAVGITNAIFQVGTTAVPIIVGYAYAQSGSFLAAFSVLALGPAVAVICLLFVRESRYRLN</sequence>
<feature type="transmembrane region" description="Helical" evidence="6">
    <location>
        <begin position="408"/>
        <end position="427"/>
    </location>
</feature>
<dbReference type="InterPro" id="IPR020846">
    <property type="entry name" value="MFS_dom"/>
</dbReference>
<organism evidence="8 9">
    <name type="scientific">Caballeronia temeraria</name>
    <dbReference type="NCBI Taxonomy" id="1777137"/>
    <lineage>
        <taxon>Bacteria</taxon>
        <taxon>Pseudomonadati</taxon>
        <taxon>Pseudomonadota</taxon>
        <taxon>Betaproteobacteria</taxon>
        <taxon>Burkholderiales</taxon>
        <taxon>Burkholderiaceae</taxon>
        <taxon>Caballeronia</taxon>
    </lineage>
</organism>
<evidence type="ECO:0000256" key="4">
    <source>
        <dbReference type="ARBA" id="ARBA00022989"/>
    </source>
</evidence>
<accession>A0A158DM88</accession>
<evidence type="ECO:0000313" key="8">
    <source>
        <dbReference type="EMBL" id="SAK95306.1"/>
    </source>
</evidence>
<feature type="transmembrane region" description="Helical" evidence="6">
    <location>
        <begin position="439"/>
        <end position="466"/>
    </location>
</feature>
<dbReference type="InterPro" id="IPR050189">
    <property type="entry name" value="MFS_Efflux_Transporters"/>
</dbReference>
<keyword evidence="4 6" id="KW-1133">Transmembrane helix</keyword>
<name>A0A158DM88_9BURK</name>
<evidence type="ECO:0000256" key="5">
    <source>
        <dbReference type="ARBA" id="ARBA00023136"/>
    </source>
</evidence>
<feature type="transmembrane region" description="Helical" evidence="6">
    <location>
        <begin position="472"/>
        <end position="493"/>
    </location>
</feature>
<dbReference type="EMBL" id="FCOI02000045">
    <property type="protein sequence ID" value="SAK95306.1"/>
    <property type="molecule type" value="Genomic_DNA"/>
</dbReference>
<dbReference type="PANTHER" id="PTHR43124:SF3">
    <property type="entry name" value="CHLORAMPHENICOL EFFLUX PUMP RV0191"/>
    <property type="match status" value="1"/>
</dbReference>
<feature type="transmembrane region" description="Helical" evidence="6">
    <location>
        <begin position="236"/>
        <end position="255"/>
    </location>
</feature>
<comment type="subcellular location">
    <subcellularLocation>
        <location evidence="1">Cell membrane</location>
        <topology evidence="1">Multi-pass membrane protein</topology>
    </subcellularLocation>
</comment>
<evidence type="ECO:0000259" key="7">
    <source>
        <dbReference type="PROSITE" id="PS50850"/>
    </source>
</evidence>
<evidence type="ECO:0000256" key="3">
    <source>
        <dbReference type="ARBA" id="ARBA00022692"/>
    </source>
</evidence>
<proteinExistence type="predicted"/>
<dbReference type="GO" id="GO:0005886">
    <property type="term" value="C:plasma membrane"/>
    <property type="evidence" value="ECO:0007669"/>
    <property type="project" value="UniProtKB-SubCell"/>
</dbReference>
<evidence type="ECO:0000256" key="1">
    <source>
        <dbReference type="ARBA" id="ARBA00004651"/>
    </source>
</evidence>
<keyword evidence="9" id="KW-1185">Reference proteome</keyword>
<gene>
    <name evidence="8" type="ORF">AWB76_07118</name>
</gene>
<dbReference type="GO" id="GO:0022857">
    <property type="term" value="F:transmembrane transporter activity"/>
    <property type="evidence" value="ECO:0007669"/>
    <property type="project" value="InterPro"/>
</dbReference>
<dbReference type="InterPro" id="IPR036259">
    <property type="entry name" value="MFS_trans_sf"/>
</dbReference>
<keyword evidence="5 6" id="KW-0472">Membrane</keyword>
<reference evidence="9" key="1">
    <citation type="submission" date="2016-01" db="EMBL/GenBank/DDBJ databases">
        <authorList>
            <person name="Peeters Charlotte."/>
        </authorList>
    </citation>
    <scope>NUCLEOTIDE SEQUENCE [LARGE SCALE GENOMIC DNA]</scope>
</reference>
<dbReference type="AlphaFoldDB" id="A0A158DM88"/>
<dbReference type="SUPFAM" id="SSF103473">
    <property type="entry name" value="MFS general substrate transporter"/>
    <property type="match status" value="1"/>
</dbReference>
<dbReference type="InterPro" id="IPR011701">
    <property type="entry name" value="MFS"/>
</dbReference>
<dbReference type="Proteomes" id="UP000054624">
    <property type="component" value="Unassembled WGS sequence"/>
</dbReference>
<dbReference type="Gene3D" id="1.20.1250.20">
    <property type="entry name" value="MFS general substrate transporter like domains"/>
    <property type="match status" value="2"/>
</dbReference>
<feature type="transmembrane region" description="Helical" evidence="6">
    <location>
        <begin position="173"/>
        <end position="193"/>
    </location>
</feature>
<dbReference type="PROSITE" id="PS50850">
    <property type="entry name" value="MFS"/>
    <property type="match status" value="1"/>
</dbReference>
<feature type="transmembrane region" description="Helical" evidence="6">
    <location>
        <begin position="385"/>
        <end position="402"/>
    </location>
</feature>
<evidence type="ECO:0000256" key="2">
    <source>
        <dbReference type="ARBA" id="ARBA00022475"/>
    </source>
</evidence>
<evidence type="ECO:0000313" key="9">
    <source>
        <dbReference type="Proteomes" id="UP000054624"/>
    </source>
</evidence>
<dbReference type="RefSeq" id="WP_157696276.1">
    <property type="nucleotide sequence ID" value="NZ_FCOI02000045.1"/>
</dbReference>
<dbReference type="Pfam" id="PF07690">
    <property type="entry name" value="MFS_1"/>
    <property type="match status" value="1"/>
</dbReference>
<feature type="domain" description="Major facilitator superfamily (MFS) profile" evidence="7">
    <location>
        <begin position="112"/>
        <end position="498"/>
    </location>
</feature>
<feature type="transmembrane region" description="Helical" evidence="6">
    <location>
        <begin position="199"/>
        <end position="224"/>
    </location>
</feature>
<feature type="transmembrane region" description="Helical" evidence="6">
    <location>
        <begin position="107"/>
        <end position="125"/>
    </location>
</feature>
<dbReference type="STRING" id="1777137.AWB76_07118"/>